<organism evidence="2 3">
    <name type="scientific">Perca flavescens</name>
    <name type="common">American yellow perch</name>
    <name type="synonym">Morone flavescens</name>
    <dbReference type="NCBI Taxonomy" id="8167"/>
    <lineage>
        <taxon>Eukaryota</taxon>
        <taxon>Metazoa</taxon>
        <taxon>Chordata</taxon>
        <taxon>Craniata</taxon>
        <taxon>Vertebrata</taxon>
        <taxon>Euteleostomi</taxon>
        <taxon>Actinopterygii</taxon>
        <taxon>Neopterygii</taxon>
        <taxon>Teleostei</taxon>
        <taxon>Neoteleostei</taxon>
        <taxon>Acanthomorphata</taxon>
        <taxon>Eupercaria</taxon>
        <taxon>Perciformes</taxon>
        <taxon>Percoidei</taxon>
        <taxon>Percidae</taxon>
        <taxon>Percinae</taxon>
        <taxon>Perca</taxon>
    </lineage>
</organism>
<sequence length="378" mass="42600">MGQSAQGMETSRGVRRAVRAGGMSGACRMQELKYFRDGATLVISLDGLNWLTKRRCSDKGIKKRNEELQLLISSGQMIQADEELQAITCILDQRGSATPQLWRNSDCRSSLVTRPPPFSTSPRHRCVPQEPPHHSTLTSLASFVSECPKEAPWTRLILNMQDIFILIKKNLNIITQQDTVTTDQQNRFIIFCDEDIPLQRFGDICYTEDCGTSKGDSGWHISDNNSTARGRNTNNSNGNQHELVIRDNFINLKSLQKSCHISNAPGVLSGRDTNLKKRKSVSFNDDVMVYLFDQESPTVELHSEACTSLPDVTLEDSGLEWEDDFSALEKNCHFQCVRHSQQYSLSLPTQTSTALSRRFFLSQTCLFLTHVTESDLEL</sequence>
<keyword evidence="3" id="KW-1185">Reference proteome</keyword>
<reference evidence="2 3" key="1">
    <citation type="submission" date="2019-01" db="EMBL/GenBank/DDBJ databases">
        <title>A chromosome-scale genome assembly of the yellow perch, Perca flavescens.</title>
        <authorList>
            <person name="Feron R."/>
            <person name="Morvezen R."/>
            <person name="Bestin A."/>
            <person name="Haffray P."/>
            <person name="Klopp C."/>
            <person name="Zahm M."/>
            <person name="Cabau C."/>
            <person name="Roques C."/>
            <person name="Donnadieu C."/>
            <person name="Bouchez O."/>
            <person name="Christie M."/>
            <person name="Larson W."/>
            <person name="Guiguen Y."/>
        </authorList>
    </citation>
    <scope>NUCLEOTIDE SEQUENCE [LARGE SCALE GENOMIC DNA]</scope>
    <source>
        <strain evidence="2">YP-PL-M2</strain>
        <tissue evidence="2">Blood</tissue>
    </source>
</reference>
<comment type="caution">
    <text evidence="2">The sequence shown here is derived from an EMBL/GenBank/DDBJ whole genome shotgun (WGS) entry which is preliminary data.</text>
</comment>
<accession>A0A484C2J9</accession>
<gene>
    <name evidence="2" type="ORF">EPR50_G00216020</name>
</gene>
<feature type="compositionally biased region" description="Polar residues" evidence="1">
    <location>
        <begin position="222"/>
        <end position="239"/>
    </location>
</feature>
<protein>
    <submittedName>
        <fullName evidence="2">Uncharacterized protein</fullName>
    </submittedName>
</protein>
<evidence type="ECO:0000313" key="2">
    <source>
        <dbReference type="EMBL" id="TDG98158.1"/>
    </source>
</evidence>
<dbReference type="AlphaFoldDB" id="A0A484C2J9"/>
<feature type="region of interest" description="Disordered" evidence="1">
    <location>
        <begin position="217"/>
        <end position="239"/>
    </location>
</feature>
<dbReference type="Proteomes" id="UP000295070">
    <property type="component" value="Chromosome 21"/>
</dbReference>
<proteinExistence type="predicted"/>
<name>A0A484C2J9_PERFV</name>
<evidence type="ECO:0000313" key="3">
    <source>
        <dbReference type="Proteomes" id="UP000295070"/>
    </source>
</evidence>
<evidence type="ECO:0000256" key="1">
    <source>
        <dbReference type="SAM" id="MobiDB-lite"/>
    </source>
</evidence>
<dbReference type="EMBL" id="SCKG01000021">
    <property type="protein sequence ID" value="TDG98158.1"/>
    <property type="molecule type" value="Genomic_DNA"/>
</dbReference>